<dbReference type="Gene3D" id="3.30.700.10">
    <property type="entry name" value="Glycoprotein, Type 4 Pilin"/>
    <property type="match status" value="1"/>
</dbReference>
<dbReference type="InterPro" id="IPR031982">
    <property type="entry name" value="PilE-like"/>
</dbReference>
<dbReference type="OrthoDB" id="5296638at2"/>
<dbReference type="GO" id="GO:0043683">
    <property type="term" value="P:type IV pilus assembly"/>
    <property type="evidence" value="ECO:0007669"/>
    <property type="project" value="InterPro"/>
</dbReference>
<sequence>MKPFCRYNGFTLIEIMIVVAIIGIIASIAYPSYAEYVRDGKRAEGKTLLVDAAARQERFYAQNGSYVTTNATLSQLNLQKVEHYNLTVAKVADDGGYSLTATPAFSDPKCGNLTLTANGTKGNSGTKDANYCW</sequence>
<proteinExistence type="predicted"/>
<evidence type="ECO:0000313" key="3">
    <source>
        <dbReference type="Proteomes" id="UP000243629"/>
    </source>
</evidence>
<keyword evidence="1" id="KW-0472">Membrane</keyword>
<dbReference type="Pfam" id="PF07963">
    <property type="entry name" value="N_methyl"/>
    <property type="match status" value="1"/>
</dbReference>
<evidence type="ECO:0000313" key="2">
    <source>
        <dbReference type="EMBL" id="SFM21062.1"/>
    </source>
</evidence>
<keyword evidence="1" id="KW-0812">Transmembrane</keyword>
<dbReference type="AlphaFoldDB" id="A0A1I4NZX1"/>
<dbReference type="Pfam" id="PF16732">
    <property type="entry name" value="ComP_DUS"/>
    <property type="match status" value="1"/>
</dbReference>
<dbReference type="Proteomes" id="UP000243629">
    <property type="component" value="Unassembled WGS sequence"/>
</dbReference>
<keyword evidence="1" id="KW-1133">Transmembrane helix</keyword>
<protein>
    <submittedName>
        <fullName evidence="2">Type IV pilus assembly protein PilE</fullName>
    </submittedName>
</protein>
<name>A0A1I4NZX1_9GAMM</name>
<feature type="transmembrane region" description="Helical" evidence="1">
    <location>
        <begin position="12"/>
        <end position="33"/>
    </location>
</feature>
<dbReference type="InterPro" id="IPR012902">
    <property type="entry name" value="N_methyl_site"/>
</dbReference>
<accession>A0A1I4NZX1</accession>
<gene>
    <name evidence="2" type="ORF">SAMN05216217_10233</name>
</gene>
<dbReference type="NCBIfam" id="TIGR02532">
    <property type="entry name" value="IV_pilin_GFxxxE"/>
    <property type="match status" value="1"/>
</dbReference>
<evidence type="ECO:0000256" key="1">
    <source>
        <dbReference type="SAM" id="Phobius"/>
    </source>
</evidence>
<dbReference type="SUPFAM" id="SSF54523">
    <property type="entry name" value="Pili subunits"/>
    <property type="match status" value="1"/>
</dbReference>
<dbReference type="InterPro" id="IPR045584">
    <property type="entry name" value="Pilin-like"/>
</dbReference>
<reference evidence="3" key="1">
    <citation type="submission" date="2016-10" db="EMBL/GenBank/DDBJ databases">
        <authorList>
            <person name="Varghese N."/>
            <person name="Submissions S."/>
        </authorList>
    </citation>
    <scope>NUCLEOTIDE SEQUENCE [LARGE SCALE GENOMIC DNA]</scope>
    <source>
        <strain evidence="3">DSM 24213</strain>
    </source>
</reference>
<dbReference type="STRING" id="1720063.SAMN05216217_10233"/>
<dbReference type="RefSeq" id="WP_093472246.1">
    <property type="nucleotide sequence ID" value="NZ_FOUI01000002.1"/>
</dbReference>
<keyword evidence="3" id="KW-1185">Reference proteome</keyword>
<dbReference type="EMBL" id="FOUI01000002">
    <property type="protein sequence ID" value="SFM21062.1"/>
    <property type="molecule type" value="Genomic_DNA"/>
</dbReference>
<organism evidence="2 3">
    <name type="scientific">Halopseudomonas yangmingensis</name>
    <dbReference type="NCBI Taxonomy" id="1720063"/>
    <lineage>
        <taxon>Bacteria</taxon>
        <taxon>Pseudomonadati</taxon>
        <taxon>Pseudomonadota</taxon>
        <taxon>Gammaproteobacteria</taxon>
        <taxon>Pseudomonadales</taxon>
        <taxon>Pseudomonadaceae</taxon>
        <taxon>Halopseudomonas</taxon>
    </lineage>
</organism>